<dbReference type="Proteomes" id="UP000675664">
    <property type="component" value="Unassembled WGS sequence"/>
</dbReference>
<evidence type="ECO:0000259" key="1">
    <source>
        <dbReference type="Pfam" id="PF09359"/>
    </source>
</evidence>
<dbReference type="CDD" id="cd07750">
    <property type="entry name" value="PolyPPase_VTC_like"/>
    <property type="match status" value="1"/>
</dbReference>
<protein>
    <submittedName>
        <fullName evidence="2">Polyphosphate polymerase domain-containing protein</fullName>
    </submittedName>
</protein>
<dbReference type="InterPro" id="IPR033469">
    <property type="entry name" value="CYTH-like_dom_sf"/>
</dbReference>
<dbReference type="RefSeq" id="WP_227018489.1">
    <property type="nucleotide sequence ID" value="NZ_JAGSND010000006.1"/>
</dbReference>
<dbReference type="SUPFAM" id="SSF55154">
    <property type="entry name" value="CYTH-like phosphatases"/>
    <property type="match status" value="1"/>
</dbReference>
<dbReference type="GO" id="GO:0006799">
    <property type="term" value="P:polyphosphate biosynthetic process"/>
    <property type="evidence" value="ECO:0007669"/>
    <property type="project" value="UniProtKB-ARBA"/>
</dbReference>
<dbReference type="InterPro" id="IPR018966">
    <property type="entry name" value="VTC_domain"/>
</dbReference>
<reference evidence="2" key="1">
    <citation type="submission" date="2021-04" db="EMBL/GenBank/DDBJ databases">
        <title>Sinoanaerobacter chloroacetimidivorans sp. nov., an obligate anaerobic bacterium isolated from anaerobic sludge.</title>
        <authorList>
            <person name="Bao Y."/>
        </authorList>
    </citation>
    <scope>NUCLEOTIDE SEQUENCE</scope>
    <source>
        <strain evidence="2">BAD-6</strain>
    </source>
</reference>
<keyword evidence="3" id="KW-1185">Reference proteome</keyword>
<sequence>MKQYQDNFQRYEKKYMLSKEQHQDFMTQLKGAVTKDDYGLHTIGNIYFDTENYDLIRTSIEKPIYKEKLRLRSYGVPKREDKVFVEIKKKFKGVVYKRRAALSLGAAHRYLLLGEKPEKSNQILQEIDWFMKMYQPDPKVFIAYDRTAFFGNDDPNLRITFDENIRFRESCLDLSKGNWGEPLLNSGKTLMEIKIPGVMPLWLSHILADLEIFPTSYSKYGTCYKEHLFRQMLAKGGMNCA</sequence>
<dbReference type="Gene3D" id="3.20.100.30">
    <property type="entry name" value="VTC, catalytic tunnel domain"/>
    <property type="match status" value="1"/>
</dbReference>
<accession>A0A8J7W053</accession>
<name>A0A8J7W053_9FIRM</name>
<dbReference type="EMBL" id="JAGSND010000006">
    <property type="protein sequence ID" value="MBR0598362.1"/>
    <property type="molecule type" value="Genomic_DNA"/>
</dbReference>
<dbReference type="InterPro" id="IPR042267">
    <property type="entry name" value="VTC_sf"/>
</dbReference>
<comment type="caution">
    <text evidence="2">The sequence shown here is derived from an EMBL/GenBank/DDBJ whole genome shotgun (WGS) entry which is preliminary data.</text>
</comment>
<feature type="domain" description="VTC" evidence="1">
    <location>
        <begin position="9"/>
        <end position="225"/>
    </location>
</feature>
<evidence type="ECO:0000313" key="2">
    <source>
        <dbReference type="EMBL" id="MBR0598362.1"/>
    </source>
</evidence>
<evidence type="ECO:0000313" key="3">
    <source>
        <dbReference type="Proteomes" id="UP000675664"/>
    </source>
</evidence>
<proteinExistence type="predicted"/>
<organism evidence="2 3">
    <name type="scientific">Sinanaerobacter chloroacetimidivorans</name>
    <dbReference type="NCBI Taxonomy" id="2818044"/>
    <lineage>
        <taxon>Bacteria</taxon>
        <taxon>Bacillati</taxon>
        <taxon>Bacillota</taxon>
        <taxon>Clostridia</taxon>
        <taxon>Peptostreptococcales</taxon>
        <taxon>Anaerovoracaceae</taxon>
        <taxon>Sinanaerobacter</taxon>
    </lineage>
</organism>
<dbReference type="Pfam" id="PF09359">
    <property type="entry name" value="VTC"/>
    <property type="match status" value="1"/>
</dbReference>
<reference evidence="2" key="2">
    <citation type="submission" date="2021-04" db="EMBL/GenBank/DDBJ databases">
        <authorList>
            <person name="Liu J."/>
        </authorList>
    </citation>
    <scope>NUCLEOTIDE SEQUENCE</scope>
    <source>
        <strain evidence="2">BAD-6</strain>
    </source>
</reference>
<dbReference type="AlphaFoldDB" id="A0A8J7W053"/>
<gene>
    <name evidence="2" type="ORF">KCX82_10785</name>
</gene>